<evidence type="ECO:0000256" key="1">
    <source>
        <dbReference type="SAM" id="Phobius"/>
    </source>
</evidence>
<feature type="transmembrane region" description="Helical" evidence="1">
    <location>
        <begin position="29"/>
        <end position="47"/>
    </location>
</feature>
<dbReference type="AlphaFoldDB" id="A0A7M7P438"/>
<reference evidence="2" key="2">
    <citation type="submission" date="2021-01" db="UniProtKB">
        <authorList>
            <consortium name="EnsemblMetazoa"/>
        </authorList>
    </citation>
    <scope>IDENTIFICATION</scope>
</reference>
<dbReference type="EnsemblMetazoa" id="XM_030987743">
    <property type="protein sequence ID" value="XP_030843603"/>
    <property type="gene ID" value="LOC105445582"/>
</dbReference>
<keyword evidence="1" id="KW-0472">Membrane</keyword>
<keyword evidence="3" id="KW-1185">Reference proteome</keyword>
<dbReference type="OMA" id="MSIRSEC"/>
<dbReference type="Proteomes" id="UP000007110">
    <property type="component" value="Unassembled WGS sequence"/>
</dbReference>
<organism evidence="2 3">
    <name type="scientific">Strongylocentrotus purpuratus</name>
    <name type="common">Purple sea urchin</name>
    <dbReference type="NCBI Taxonomy" id="7668"/>
    <lineage>
        <taxon>Eukaryota</taxon>
        <taxon>Metazoa</taxon>
        <taxon>Echinodermata</taxon>
        <taxon>Eleutherozoa</taxon>
        <taxon>Echinozoa</taxon>
        <taxon>Echinoidea</taxon>
        <taxon>Euechinoidea</taxon>
        <taxon>Echinacea</taxon>
        <taxon>Camarodonta</taxon>
        <taxon>Echinidea</taxon>
        <taxon>Strongylocentrotidae</taxon>
        <taxon>Strongylocentrotus</taxon>
    </lineage>
</organism>
<evidence type="ECO:0000313" key="2">
    <source>
        <dbReference type="EnsemblMetazoa" id="XP_030843603"/>
    </source>
</evidence>
<dbReference type="KEGG" id="spu:105445582"/>
<dbReference type="RefSeq" id="XP_030843603.1">
    <property type="nucleotide sequence ID" value="XM_030987743.1"/>
</dbReference>
<dbReference type="GeneID" id="105445582"/>
<keyword evidence="1" id="KW-1133">Transmembrane helix</keyword>
<proteinExistence type="predicted"/>
<sequence length="170" mass="18669">MHQEQILSFLIRASSTNYTSSKMATSTQLTVFITLAVMAITGVYGQLTPQSQITQMIGQTCTVYRELLKEEGPKCSHGVIEEFIDELDNVQPTMKNVDADTIEDNVLEYLKQSKLNSLCYVSGMSIRSECELMDSVCSFGNNIIKCRDLPPAAPANPPNAAPNTVRPATT</sequence>
<reference evidence="3" key="1">
    <citation type="submission" date="2015-02" db="EMBL/GenBank/DDBJ databases">
        <title>Genome sequencing for Strongylocentrotus purpuratus.</title>
        <authorList>
            <person name="Murali S."/>
            <person name="Liu Y."/>
            <person name="Vee V."/>
            <person name="English A."/>
            <person name="Wang M."/>
            <person name="Skinner E."/>
            <person name="Han Y."/>
            <person name="Muzny D.M."/>
            <person name="Worley K.C."/>
            <person name="Gibbs R.A."/>
        </authorList>
    </citation>
    <scope>NUCLEOTIDE SEQUENCE</scope>
</reference>
<evidence type="ECO:0000313" key="3">
    <source>
        <dbReference type="Proteomes" id="UP000007110"/>
    </source>
</evidence>
<accession>A0A7M7P438</accession>
<dbReference type="InParanoid" id="A0A7M7P438"/>
<keyword evidence="1" id="KW-0812">Transmembrane</keyword>
<dbReference type="OrthoDB" id="10536531at2759"/>
<protein>
    <submittedName>
        <fullName evidence="2">Uncharacterized protein</fullName>
    </submittedName>
</protein>
<name>A0A7M7P438_STRPU</name>